<dbReference type="InterPro" id="IPR009040">
    <property type="entry name" value="Ferritin-like_diiron"/>
</dbReference>
<comment type="similarity">
    <text evidence="2">Belongs to the ferritin family.</text>
</comment>
<dbReference type="Proteomes" id="UP001266305">
    <property type="component" value="Unassembled WGS sequence"/>
</dbReference>
<evidence type="ECO:0000313" key="5">
    <source>
        <dbReference type="Proteomes" id="UP001266305"/>
    </source>
</evidence>
<name>A0ABQ9TDX9_SAGOE</name>
<evidence type="ECO:0000256" key="2">
    <source>
        <dbReference type="RuleBase" id="RU361145"/>
    </source>
</evidence>
<comment type="caution">
    <text evidence="4">The sequence shown here is derived from an EMBL/GenBank/DDBJ whole genome shotgun (WGS) entry which is preliminary data.</text>
</comment>
<organism evidence="4 5">
    <name type="scientific">Saguinus oedipus</name>
    <name type="common">Cotton-top tamarin</name>
    <name type="synonym">Oedipomidas oedipus</name>
    <dbReference type="NCBI Taxonomy" id="9490"/>
    <lineage>
        <taxon>Eukaryota</taxon>
        <taxon>Metazoa</taxon>
        <taxon>Chordata</taxon>
        <taxon>Craniata</taxon>
        <taxon>Vertebrata</taxon>
        <taxon>Euteleostomi</taxon>
        <taxon>Mammalia</taxon>
        <taxon>Eutheria</taxon>
        <taxon>Euarchontoglires</taxon>
        <taxon>Primates</taxon>
        <taxon>Haplorrhini</taxon>
        <taxon>Platyrrhini</taxon>
        <taxon>Cebidae</taxon>
        <taxon>Callitrichinae</taxon>
        <taxon>Saguinus</taxon>
    </lineage>
</organism>
<gene>
    <name evidence="4" type="ORF">P7K49_038183</name>
</gene>
<dbReference type="EMBL" id="JASSZA010000023">
    <property type="protein sequence ID" value="KAK2082947.1"/>
    <property type="molecule type" value="Genomic_DNA"/>
</dbReference>
<protein>
    <recommendedName>
        <fullName evidence="2">Ferritin</fullName>
    </recommendedName>
</protein>
<dbReference type="Gene3D" id="1.20.1260.10">
    <property type="match status" value="1"/>
</dbReference>
<proteinExistence type="inferred from homology"/>
<dbReference type="InterPro" id="IPR009078">
    <property type="entry name" value="Ferritin-like_SF"/>
</dbReference>
<dbReference type="PANTHER" id="PTHR11431">
    <property type="entry name" value="FERRITIN"/>
    <property type="match status" value="1"/>
</dbReference>
<keyword evidence="2" id="KW-0408">Iron</keyword>
<sequence length="76" mass="8700">MEATLALEKNLNWAFLDLHALGSANADTSLSDFLESHFLDQKVKFIKKMASSQARLVEYLFRRLKGDWELPELSSL</sequence>
<keyword evidence="2" id="KW-0409">Iron storage</keyword>
<dbReference type="SUPFAM" id="SSF47240">
    <property type="entry name" value="Ferritin-like"/>
    <property type="match status" value="1"/>
</dbReference>
<dbReference type="InterPro" id="IPR012347">
    <property type="entry name" value="Ferritin-like"/>
</dbReference>
<keyword evidence="5" id="KW-1185">Reference proteome</keyword>
<comment type="subcellular location">
    <subcellularLocation>
        <location evidence="1">Autolysosome</location>
    </subcellularLocation>
</comment>
<accession>A0ABQ9TDX9</accession>
<dbReference type="PANTHER" id="PTHR11431:SF47">
    <property type="entry name" value="FERRITIN LIGHT CHAIN"/>
    <property type="match status" value="1"/>
</dbReference>
<dbReference type="InterPro" id="IPR001519">
    <property type="entry name" value="Ferritin"/>
</dbReference>
<dbReference type="InterPro" id="IPR014034">
    <property type="entry name" value="Ferritin_CS"/>
</dbReference>
<comment type="function">
    <text evidence="2">Stores iron in a soluble, non-toxic, readily available form. Important for iron homeostasis. Iron is taken up in the ferrous form and deposited as ferric hydroxides after oxidation.</text>
</comment>
<reference evidence="4 5" key="1">
    <citation type="submission" date="2023-05" db="EMBL/GenBank/DDBJ databases">
        <title>B98-5 Cell Line De Novo Hybrid Assembly: An Optical Mapping Approach.</title>
        <authorList>
            <person name="Kananen K."/>
            <person name="Auerbach J.A."/>
            <person name="Kautto E."/>
            <person name="Blachly J.S."/>
        </authorList>
    </citation>
    <scope>NUCLEOTIDE SEQUENCE [LARGE SCALE GENOMIC DNA]</scope>
    <source>
        <strain evidence="4">B95-8</strain>
        <tissue evidence="4">Cell line</tissue>
    </source>
</reference>
<feature type="domain" description="Ferritin-like diiron" evidence="3">
    <location>
        <begin position="1"/>
        <end position="60"/>
    </location>
</feature>
<dbReference type="PROSITE" id="PS00204">
    <property type="entry name" value="FERRITIN_2"/>
    <property type="match status" value="1"/>
</dbReference>
<evidence type="ECO:0000313" key="4">
    <source>
        <dbReference type="EMBL" id="KAK2082947.1"/>
    </source>
</evidence>
<keyword evidence="2" id="KW-0479">Metal-binding</keyword>
<evidence type="ECO:0000259" key="3">
    <source>
        <dbReference type="PROSITE" id="PS50905"/>
    </source>
</evidence>
<evidence type="ECO:0000256" key="1">
    <source>
        <dbReference type="ARBA" id="ARBA00044942"/>
    </source>
</evidence>
<dbReference type="PROSITE" id="PS50905">
    <property type="entry name" value="FERRITIN_LIKE"/>
    <property type="match status" value="1"/>
</dbReference>